<dbReference type="InterPro" id="IPR029787">
    <property type="entry name" value="Nucleotide_cyclase"/>
</dbReference>
<dbReference type="PANTHER" id="PTHR45138:SF9">
    <property type="entry name" value="DIGUANYLATE CYCLASE DGCM-RELATED"/>
    <property type="match status" value="1"/>
</dbReference>
<dbReference type="SMART" id="SM00267">
    <property type="entry name" value="GGDEF"/>
    <property type="match status" value="1"/>
</dbReference>
<dbReference type="Gene3D" id="3.30.70.270">
    <property type="match status" value="1"/>
</dbReference>
<protein>
    <submittedName>
        <fullName evidence="2">Diguanylate cyclase</fullName>
    </submittedName>
</protein>
<dbReference type="InterPro" id="IPR029016">
    <property type="entry name" value="GAF-like_dom_sf"/>
</dbReference>
<dbReference type="Pfam" id="PF00990">
    <property type="entry name" value="GGDEF"/>
    <property type="match status" value="1"/>
</dbReference>
<dbReference type="PROSITE" id="PS50887">
    <property type="entry name" value="GGDEF"/>
    <property type="match status" value="1"/>
</dbReference>
<sequence length="773" mass="89862">MRSLIENHIDDFLEILTYEKRFWKDFWEKLPFKPITENYANHFEDFYEKLVNLSRNQLTEFSHVYEENKERIKEELSIRLRKNARDLELSREDFVIYLIVGIGEKDWVVVDGKHEKVIVFDVFSLWKKGKFPFLADAVYQAVIHFRHGASEGNYYDKSEIFSKLKDEITKLDNENILQNICELLDKYVPYYNWTGFYLMDEKEEGVLVLGPYVGEPTEHVRIPVGRGICGQAAATKLTFVVQDVSLETNYLSCSPHVKSEIVVPIVRNDGSVFGEIDIDSHFKAPFDERDQEFLEWIAKQLLVRVVHWKDFERRIKIAYLDSYVSYILNEIVKFNIPFDVSLHVHYDAEKVPENLYKLWRIARKMRNAKLDKILVVDNVEEQKVELKTRLGNFVLNYNDLQLPVPEIVRKMIVEGAQEVSRMLFSIHHTATRLAQSFVNTRLITEYALKPESNVNTILYAFLTGITAGYSGSFNRAMFFYYTDGQFILQKALGPRSEDEAHRIWEAIEDIELNMSDFLETVSKDFKSALELLYKGKAISEEQITRYLDGEPHVVTKRDLPKIAEEFDVVNEFAIMTLKSENKLVGLLLADNNFDHKPISEYQLAVLKDLGHQMVLILENKRFIEIMKEKAEVDALTGLRTRRALEEFMSNPPLKQFSVVFMDLNKFKLVNDMYGHEKGDEVLKKLGKCINLNIRKDDLAFRYGGDEVILIIDSVDKNIVQKVVERISECFAKSADMSFSTGVAFYPEEGDIGKVLKLADERCYKSKSTGKIEF</sequence>
<dbReference type="NCBIfam" id="TIGR00254">
    <property type="entry name" value="GGDEF"/>
    <property type="match status" value="1"/>
</dbReference>
<name>A0A172T4T9_FERPE</name>
<dbReference type="InterPro" id="IPR050469">
    <property type="entry name" value="Diguanylate_Cyclase"/>
</dbReference>
<evidence type="ECO:0000313" key="3">
    <source>
        <dbReference type="Proteomes" id="UP000077096"/>
    </source>
</evidence>
<dbReference type="GO" id="GO:0043709">
    <property type="term" value="P:cell adhesion involved in single-species biofilm formation"/>
    <property type="evidence" value="ECO:0007669"/>
    <property type="project" value="TreeGrafter"/>
</dbReference>
<dbReference type="EMBL" id="CP011393">
    <property type="protein sequence ID" value="ANE41984.1"/>
    <property type="molecule type" value="Genomic_DNA"/>
</dbReference>
<reference evidence="2 3" key="1">
    <citation type="submission" date="2014-08" db="EMBL/GenBank/DDBJ databases">
        <title>Fervidobacterium pennivorans DYC genome.</title>
        <authorList>
            <person name="Wushke S."/>
        </authorList>
    </citation>
    <scope>NUCLEOTIDE SEQUENCE [LARGE SCALE GENOMIC DNA]</scope>
    <source>
        <strain evidence="2 3">DYC</strain>
    </source>
</reference>
<dbReference type="SUPFAM" id="SSF55073">
    <property type="entry name" value="Nucleotide cyclase"/>
    <property type="match status" value="1"/>
</dbReference>
<dbReference type="Pfam" id="PF01590">
    <property type="entry name" value="GAF"/>
    <property type="match status" value="1"/>
</dbReference>
<dbReference type="AlphaFoldDB" id="A0A172T4T9"/>
<dbReference type="InterPro" id="IPR043128">
    <property type="entry name" value="Rev_trsase/Diguanyl_cyclase"/>
</dbReference>
<feature type="domain" description="GGDEF" evidence="1">
    <location>
        <begin position="654"/>
        <end position="773"/>
    </location>
</feature>
<gene>
    <name evidence="2" type="ORF">JM64_08590</name>
</gene>
<accession>A0A172T4T9</accession>
<dbReference type="GO" id="GO:0005886">
    <property type="term" value="C:plasma membrane"/>
    <property type="evidence" value="ECO:0007669"/>
    <property type="project" value="TreeGrafter"/>
</dbReference>
<proteinExistence type="predicted"/>
<dbReference type="OrthoDB" id="9796252at2"/>
<dbReference type="Gene3D" id="3.30.450.40">
    <property type="match status" value="2"/>
</dbReference>
<dbReference type="KEGG" id="fng:JM64_08590"/>
<evidence type="ECO:0000259" key="1">
    <source>
        <dbReference type="PROSITE" id="PS50887"/>
    </source>
</evidence>
<dbReference type="GO" id="GO:0052621">
    <property type="term" value="F:diguanylate cyclase activity"/>
    <property type="evidence" value="ECO:0007669"/>
    <property type="project" value="TreeGrafter"/>
</dbReference>
<dbReference type="SUPFAM" id="SSF55781">
    <property type="entry name" value="GAF domain-like"/>
    <property type="match status" value="2"/>
</dbReference>
<dbReference type="InterPro" id="IPR003018">
    <property type="entry name" value="GAF"/>
</dbReference>
<dbReference type="SMART" id="SM00065">
    <property type="entry name" value="GAF"/>
    <property type="match status" value="1"/>
</dbReference>
<dbReference type="Proteomes" id="UP000077096">
    <property type="component" value="Chromosome"/>
</dbReference>
<dbReference type="InterPro" id="IPR000160">
    <property type="entry name" value="GGDEF_dom"/>
</dbReference>
<dbReference type="CDD" id="cd01949">
    <property type="entry name" value="GGDEF"/>
    <property type="match status" value="1"/>
</dbReference>
<dbReference type="GO" id="GO:1902201">
    <property type="term" value="P:negative regulation of bacterial-type flagellum-dependent cell motility"/>
    <property type="evidence" value="ECO:0007669"/>
    <property type="project" value="TreeGrafter"/>
</dbReference>
<organism evidence="2 3">
    <name type="scientific">Fervidobacterium pennivorans</name>
    <dbReference type="NCBI Taxonomy" id="93466"/>
    <lineage>
        <taxon>Bacteria</taxon>
        <taxon>Thermotogati</taxon>
        <taxon>Thermotogota</taxon>
        <taxon>Thermotogae</taxon>
        <taxon>Thermotogales</taxon>
        <taxon>Fervidobacteriaceae</taxon>
        <taxon>Fervidobacterium</taxon>
    </lineage>
</organism>
<evidence type="ECO:0000313" key="2">
    <source>
        <dbReference type="EMBL" id="ANE41984.1"/>
    </source>
</evidence>
<dbReference type="PATRIC" id="fig|93466.3.peg.1806"/>
<dbReference type="PANTHER" id="PTHR45138">
    <property type="entry name" value="REGULATORY COMPONENTS OF SENSORY TRANSDUCTION SYSTEM"/>
    <property type="match status" value="1"/>
</dbReference>